<reference evidence="2" key="1">
    <citation type="journal article" date="2014" name="Proc. Natl. Acad. Sci. U.S.A.">
        <title>Extensive sampling of basidiomycete genomes demonstrates inadequacy of the white-rot/brown-rot paradigm for wood decay fungi.</title>
        <authorList>
            <person name="Riley R."/>
            <person name="Salamov A.A."/>
            <person name="Brown D.W."/>
            <person name="Nagy L.G."/>
            <person name="Floudas D."/>
            <person name="Held B.W."/>
            <person name="Levasseur A."/>
            <person name="Lombard V."/>
            <person name="Morin E."/>
            <person name="Otillar R."/>
            <person name="Lindquist E.A."/>
            <person name="Sun H."/>
            <person name="LaButti K.M."/>
            <person name="Schmutz J."/>
            <person name="Jabbour D."/>
            <person name="Luo H."/>
            <person name="Baker S.E."/>
            <person name="Pisabarro A.G."/>
            <person name="Walton J.D."/>
            <person name="Blanchette R.A."/>
            <person name="Henrissat B."/>
            <person name="Martin F."/>
            <person name="Cullen D."/>
            <person name="Hibbett D.S."/>
            <person name="Grigoriev I.V."/>
        </authorList>
    </citation>
    <scope>NUCLEOTIDE SEQUENCE [LARGE SCALE GENOMIC DNA]</scope>
    <source>
        <strain evidence="2">MUCL 33604</strain>
    </source>
</reference>
<keyword evidence="2" id="KW-1185">Reference proteome</keyword>
<evidence type="ECO:0000313" key="2">
    <source>
        <dbReference type="Proteomes" id="UP000027265"/>
    </source>
</evidence>
<dbReference type="EMBL" id="KL197742">
    <property type="protein sequence ID" value="KDQ52164.1"/>
    <property type="molecule type" value="Genomic_DNA"/>
</dbReference>
<dbReference type="Proteomes" id="UP000027265">
    <property type="component" value="Unassembled WGS sequence"/>
</dbReference>
<sequence length="412" mass="47072">MPIATFCHRVTRHFQARQRQVGQHSPLIYHHPSWPRVLSCHLYKYRSVARFRHEFIVVCFVYSGTEYRVQFDRGWRSPRRTASAQWLFGKPGFDRASVSRMSEPMPDLSKVDLIGSIRYRADQLPLLHRTSSHINEVSSDAPFYFLLTWNCWLFARVCFMRALDLGPSAVATWRGQALDGQNILQHIVLPERSLAPWASVIMLSPNWLRLLSPVLGVGLTYNLTNQFSKRRSYLRYFLVTLRGEATEKQGVLVTAQDFVTGRHLGDRAPHYCDGYGLAKAARDDVPNWPARNGRFLYLITPPLHWKRSRRIHLIELMYAAGASGSPMSAAEIIEVSLVRGPPVARDVRILPSHRISARREAWRFLATLSAPHEILDDISNGDRLGIWVNVSAGAKISMFMAYVKIFTTKMTA</sequence>
<name>A0A067PBL7_9AGAM</name>
<accession>A0A067PBL7</accession>
<dbReference type="HOGENOM" id="CLU_667419_0_0_1"/>
<proteinExistence type="predicted"/>
<evidence type="ECO:0000313" key="1">
    <source>
        <dbReference type="EMBL" id="KDQ52164.1"/>
    </source>
</evidence>
<organism evidence="1 2">
    <name type="scientific">Jaapia argillacea MUCL 33604</name>
    <dbReference type="NCBI Taxonomy" id="933084"/>
    <lineage>
        <taxon>Eukaryota</taxon>
        <taxon>Fungi</taxon>
        <taxon>Dikarya</taxon>
        <taxon>Basidiomycota</taxon>
        <taxon>Agaricomycotina</taxon>
        <taxon>Agaricomycetes</taxon>
        <taxon>Agaricomycetidae</taxon>
        <taxon>Jaapiales</taxon>
        <taxon>Jaapiaceae</taxon>
        <taxon>Jaapia</taxon>
    </lineage>
</organism>
<dbReference type="InParanoid" id="A0A067PBL7"/>
<protein>
    <submittedName>
        <fullName evidence="1">Uncharacterized protein</fullName>
    </submittedName>
</protein>
<dbReference type="AlphaFoldDB" id="A0A067PBL7"/>
<gene>
    <name evidence="1" type="ORF">JAAARDRAFT_490906</name>
</gene>